<dbReference type="AlphaFoldDB" id="A0A351U8A8"/>
<organism evidence="2 3">
    <name type="scientific">Syntrophorhabdus aromaticivorans</name>
    <dbReference type="NCBI Taxonomy" id="328301"/>
    <lineage>
        <taxon>Bacteria</taxon>
        <taxon>Pseudomonadati</taxon>
        <taxon>Thermodesulfobacteriota</taxon>
        <taxon>Syntrophorhabdia</taxon>
        <taxon>Syntrophorhabdales</taxon>
        <taxon>Syntrophorhabdaceae</taxon>
        <taxon>Syntrophorhabdus</taxon>
    </lineage>
</organism>
<reference evidence="2" key="1">
    <citation type="journal article" date="2020" name="Biotechnol. Biofuels">
        <title>New insights from the biogas microbiome by comprehensive genome-resolved metagenomics of nearly 1600 species originating from multiple anaerobic digesters.</title>
        <authorList>
            <person name="Campanaro S."/>
            <person name="Treu L."/>
            <person name="Rodriguez-R L.M."/>
            <person name="Kovalovszki A."/>
            <person name="Ziels R.M."/>
            <person name="Maus I."/>
            <person name="Zhu X."/>
            <person name="Kougias P.G."/>
            <person name="Basile A."/>
            <person name="Luo G."/>
            <person name="Schluter A."/>
            <person name="Konstantinidis K.T."/>
            <person name="Angelidaki I."/>
        </authorList>
    </citation>
    <scope>NUCLEOTIDE SEQUENCE</scope>
    <source>
        <strain evidence="2">AS06rmzACSIP_7</strain>
    </source>
</reference>
<dbReference type="Proteomes" id="UP000777265">
    <property type="component" value="Unassembled WGS sequence"/>
</dbReference>
<keyword evidence="1" id="KW-0812">Transmembrane</keyword>
<keyword evidence="1" id="KW-1133">Transmembrane helix</keyword>
<reference evidence="2" key="2">
    <citation type="submission" date="2020-01" db="EMBL/GenBank/DDBJ databases">
        <authorList>
            <person name="Campanaro S."/>
        </authorList>
    </citation>
    <scope>NUCLEOTIDE SEQUENCE</scope>
    <source>
        <strain evidence="2">AS06rmzACSIP_7</strain>
    </source>
</reference>
<keyword evidence="1" id="KW-0472">Membrane</keyword>
<evidence type="ECO:0000313" key="2">
    <source>
        <dbReference type="EMBL" id="NLW35284.1"/>
    </source>
</evidence>
<name>A0A351U8A8_9BACT</name>
<feature type="transmembrane region" description="Helical" evidence="1">
    <location>
        <begin position="14"/>
        <end position="34"/>
    </location>
</feature>
<sequence>MKIRGLLSVPPERIFLVIVGIIVCAALVASYGFYENSKLLDQKISARQNELARIVKLREIYLSNTYRVERAISTRNGKQTLSLSLMEEMVSKAFVGGKLAMLKPSTLKEQRGMSQSVIEMKVTGAALAEVVSFVKGVESAGLPIKKFYLTLPPNQTVLDMYVMVAER</sequence>
<dbReference type="EMBL" id="JAAYEE010000121">
    <property type="protein sequence ID" value="NLW35284.1"/>
    <property type="molecule type" value="Genomic_DNA"/>
</dbReference>
<gene>
    <name evidence="2" type="ORF">GXY80_07365</name>
</gene>
<comment type="caution">
    <text evidence="2">The sequence shown here is derived from an EMBL/GenBank/DDBJ whole genome shotgun (WGS) entry which is preliminary data.</text>
</comment>
<evidence type="ECO:0000313" key="3">
    <source>
        <dbReference type="Proteomes" id="UP000777265"/>
    </source>
</evidence>
<dbReference type="STRING" id="909663.GCA_000512235_00256"/>
<proteinExistence type="predicted"/>
<protein>
    <submittedName>
        <fullName evidence="2">Uncharacterized protein</fullName>
    </submittedName>
</protein>
<evidence type="ECO:0000256" key="1">
    <source>
        <dbReference type="SAM" id="Phobius"/>
    </source>
</evidence>
<accession>A0A351U8A8</accession>